<proteinExistence type="predicted"/>
<dbReference type="OrthoDB" id="129867at2759"/>
<evidence type="ECO:0000313" key="3">
    <source>
        <dbReference type="Proteomes" id="UP000198211"/>
    </source>
</evidence>
<comment type="caution">
    <text evidence="2">The sequence shown here is derived from an EMBL/GenBank/DDBJ whole genome shotgun (WGS) entry which is preliminary data.</text>
</comment>
<protein>
    <recommendedName>
        <fullName evidence="4">Reverse transcriptase</fullName>
    </recommendedName>
</protein>
<name>A0A225WNS0_9STRA</name>
<evidence type="ECO:0008006" key="4">
    <source>
        <dbReference type="Google" id="ProtNLM"/>
    </source>
</evidence>
<reference evidence="3" key="1">
    <citation type="submission" date="2017-03" db="EMBL/GenBank/DDBJ databases">
        <title>Phytopthora megakarya and P. palmivora, two closely related causual agents of cacao black pod achieved similar genome size and gene model numbers by different mechanisms.</title>
        <authorList>
            <person name="Ali S."/>
            <person name="Shao J."/>
            <person name="Larry D.J."/>
            <person name="Kronmiller B."/>
            <person name="Shen D."/>
            <person name="Strem M.D."/>
            <person name="Melnick R.L."/>
            <person name="Guiltinan M.J."/>
            <person name="Tyler B.M."/>
            <person name="Meinhardt L.W."/>
            <person name="Bailey B.A."/>
        </authorList>
    </citation>
    <scope>NUCLEOTIDE SEQUENCE [LARGE SCALE GENOMIC DNA]</scope>
    <source>
        <strain evidence="3">zdho120</strain>
    </source>
</reference>
<sequence>MNESTASATVHGDNGSDVNGTAVLSNNESMAAVRLTVIDQQNDELEPRDEERAGRYVTTVRPAMTALR</sequence>
<gene>
    <name evidence="2" type="ORF">PHMEG_0006879</name>
</gene>
<accession>A0A225WNS0</accession>
<evidence type="ECO:0000256" key="1">
    <source>
        <dbReference type="SAM" id="MobiDB-lite"/>
    </source>
</evidence>
<dbReference type="Proteomes" id="UP000198211">
    <property type="component" value="Unassembled WGS sequence"/>
</dbReference>
<dbReference type="AlphaFoldDB" id="A0A225WNS0"/>
<feature type="region of interest" description="Disordered" evidence="1">
    <location>
        <begin position="41"/>
        <end position="68"/>
    </location>
</feature>
<feature type="region of interest" description="Disordered" evidence="1">
    <location>
        <begin position="1"/>
        <end position="22"/>
    </location>
</feature>
<dbReference type="EMBL" id="NBNE01000512">
    <property type="protein sequence ID" value="OWZ18948.1"/>
    <property type="molecule type" value="Genomic_DNA"/>
</dbReference>
<evidence type="ECO:0000313" key="2">
    <source>
        <dbReference type="EMBL" id="OWZ18948.1"/>
    </source>
</evidence>
<keyword evidence="3" id="KW-1185">Reference proteome</keyword>
<organism evidence="2 3">
    <name type="scientific">Phytophthora megakarya</name>
    <dbReference type="NCBI Taxonomy" id="4795"/>
    <lineage>
        <taxon>Eukaryota</taxon>
        <taxon>Sar</taxon>
        <taxon>Stramenopiles</taxon>
        <taxon>Oomycota</taxon>
        <taxon>Peronosporomycetes</taxon>
        <taxon>Peronosporales</taxon>
        <taxon>Peronosporaceae</taxon>
        <taxon>Phytophthora</taxon>
    </lineage>
</organism>